<organism evidence="2 3">
    <name type="scientific">Fulvitalea axinellae</name>
    <dbReference type="NCBI Taxonomy" id="1182444"/>
    <lineage>
        <taxon>Bacteria</taxon>
        <taxon>Pseudomonadati</taxon>
        <taxon>Bacteroidota</taxon>
        <taxon>Cytophagia</taxon>
        <taxon>Cytophagales</taxon>
        <taxon>Persicobacteraceae</taxon>
        <taxon>Fulvitalea</taxon>
    </lineage>
</organism>
<dbReference type="PROSITE" id="PS51257">
    <property type="entry name" value="PROKAR_LIPOPROTEIN"/>
    <property type="match status" value="1"/>
</dbReference>
<gene>
    <name evidence="2" type="ORF">FUAX_26850</name>
</gene>
<keyword evidence="1" id="KW-0732">Signal</keyword>
<feature type="chain" id="PRO_5043964463" evidence="1">
    <location>
        <begin position="28"/>
        <end position="245"/>
    </location>
</feature>
<evidence type="ECO:0000313" key="3">
    <source>
        <dbReference type="Proteomes" id="UP001348817"/>
    </source>
</evidence>
<name>A0AAU9D2S0_9BACT</name>
<evidence type="ECO:0000256" key="1">
    <source>
        <dbReference type="SAM" id="SignalP"/>
    </source>
</evidence>
<accession>A0AAU9D2S0</accession>
<proteinExistence type="predicted"/>
<evidence type="ECO:0000313" key="2">
    <source>
        <dbReference type="EMBL" id="BDD10253.1"/>
    </source>
</evidence>
<dbReference type="Proteomes" id="UP001348817">
    <property type="component" value="Chromosome"/>
</dbReference>
<protein>
    <submittedName>
        <fullName evidence="2">Uncharacterized protein</fullName>
    </submittedName>
</protein>
<feature type="signal peptide" evidence="1">
    <location>
        <begin position="1"/>
        <end position="27"/>
    </location>
</feature>
<dbReference type="KEGG" id="fax:FUAX_26850"/>
<dbReference type="AlphaFoldDB" id="A0AAU9D2S0"/>
<sequence length="245" mass="27807">MNYSSKKASPWLLIVFSFFVLFGTSCKDDDEVGVQIEVRQTSPNTLSVKNTGIATFGGGFIMAFDHAGSYVKALPIVKPDAVILLPLDSFLITTERGDPGYVFKDITFKWHMPFEFFAIRTEIADGRGSRTTFESNITETVTDEKISISYDKESIKVRNNFSYPISDVVVLIHGKNNIDYVSEPAFLFPGKETIVKPKELTKIEFKKKDTPLKNEKFDEETYSWIHIRAYKPDGKMVTKSIDPTW</sequence>
<keyword evidence="3" id="KW-1185">Reference proteome</keyword>
<dbReference type="EMBL" id="AP025314">
    <property type="protein sequence ID" value="BDD10253.1"/>
    <property type="molecule type" value="Genomic_DNA"/>
</dbReference>
<dbReference type="RefSeq" id="WP_338391823.1">
    <property type="nucleotide sequence ID" value="NZ_AP025314.1"/>
</dbReference>
<reference evidence="2 3" key="1">
    <citation type="submission" date="2021-12" db="EMBL/GenBank/DDBJ databases">
        <title>Genome sequencing of bacteria with rrn-lacking chromosome and rrn-plasmid.</title>
        <authorList>
            <person name="Anda M."/>
            <person name="Iwasaki W."/>
        </authorList>
    </citation>
    <scope>NUCLEOTIDE SEQUENCE [LARGE SCALE GENOMIC DNA]</scope>
    <source>
        <strain evidence="2 3">DSM 100852</strain>
    </source>
</reference>